<proteinExistence type="predicted"/>
<gene>
    <name evidence="2" type="ORF">ID810_03960</name>
</gene>
<evidence type="ECO:0000313" key="3">
    <source>
        <dbReference type="Proteomes" id="UP000594637"/>
    </source>
</evidence>
<keyword evidence="1" id="KW-0812">Transmembrane</keyword>
<dbReference type="AlphaFoldDB" id="A0A7T0LLQ3"/>
<sequence length="76" mass="7902">MSRAATSPGRGLMILGAVLMVVAAFLPVVASLLPDGAVSTLLWLVSMPGCLAGAALTATGFLRRRRVRPDHDEGWG</sequence>
<evidence type="ECO:0000256" key="1">
    <source>
        <dbReference type="SAM" id="Phobius"/>
    </source>
</evidence>
<keyword evidence="1" id="KW-0472">Membrane</keyword>
<accession>A0A7T0LLQ3</accession>
<dbReference type="Proteomes" id="UP000594637">
    <property type="component" value="Chromosome"/>
</dbReference>
<feature type="transmembrane region" description="Helical" evidence="1">
    <location>
        <begin position="40"/>
        <end position="62"/>
    </location>
</feature>
<keyword evidence="3" id="KW-1185">Reference proteome</keyword>
<evidence type="ECO:0000313" key="2">
    <source>
        <dbReference type="EMBL" id="QPL06094.1"/>
    </source>
</evidence>
<dbReference type="RefSeq" id="WP_166855634.1">
    <property type="nucleotide sequence ID" value="NZ_CP063989.1"/>
</dbReference>
<reference evidence="2 3" key="1">
    <citation type="submission" date="2020-11" db="EMBL/GenBank/DDBJ databases">
        <title>Actinomyces sp. ZJ750.</title>
        <authorList>
            <person name="Zhou J."/>
        </authorList>
    </citation>
    <scope>NUCLEOTIDE SEQUENCE [LARGE SCALE GENOMIC DNA]</scope>
    <source>
        <strain evidence="2 3">ZJ750</strain>
    </source>
</reference>
<organism evidence="2 3">
    <name type="scientific">Actinomyces respiraculi</name>
    <dbReference type="NCBI Taxonomy" id="2744574"/>
    <lineage>
        <taxon>Bacteria</taxon>
        <taxon>Bacillati</taxon>
        <taxon>Actinomycetota</taxon>
        <taxon>Actinomycetes</taxon>
        <taxon>Actinomycetales</taxon>
        <taxon>Actinomycetaceae</taxon>
        <taxon>Actinomyces</taxon>
    </lineage>
</organism>
<feature type="transmembrane region" description="Helical" evidence="1">
    <location>
        <begin position="12"/>
        <end position="34"/>
    </location>
</feature>
<dbReference type="EMBL" id="CP063989">
    <property type="protein sequence ID" value="QPL06094.1"/>
    <property type="molecule type" value="Genomic_DNA"/>
</dbReference>
<keyword evidence="1" id="KW-1133">Transmembrane helix</keyword>
<dbReference type="KEGG" id="arep:ID810_03960"/>
<name>A0A7T0LLQ3_9ACTO</name>
<protein>
    <submittedName>
        <fullName evidence="2">Uncharacterized protein</fullName>
    </submittedName>
</protein>